<feature type="transmembrane region" description="Helical" evidence="2">
    <location>
        <begin position="128"/>
        <end position="148"/>
    </location>
</feature>
<feature type="transmembrane region" description="Helical" evidence="2">
    <location>
        <begin position="168"/>
        <end position="187"/>
    </location>
</feature>
<keyword evidence="2" id="KW-0472">Membrane</keyword>
<feature type="transmembrane region" description="Helical" evidence="2">
    <location>
        <begin position="231"/>
        <end position="251"/>
    </location>
</feature>
<gene>
    <name evidence="3" type="ORF">TPA0910_83580</name>
</gene>
<dbReference type="RefSeq" id="WP_079106608.1">
    <property type="nucleotide sequence ID" value="NZ_BNEK01000005.1"/>
</dbReference>
<dbReference type="Proteomes" id="UP001054854">
    <property type="component" value="Unassembled WGS sequence"/>
</dbReference>
<accession>A0ABQ3UEA0</accession>
<dbReference type="PANTHER" id="PTHR34821">
    <property type="entry name" value="INNER MEMBRANE PROTEIN YDCZ"/>
    <property type="match status" value="1"/>
</dbReference>
<keyword evidence="4" id="KW-1185">Reference proteome</keyword>
<comment type="caution">
    <text evidence="3">The sequence shown here is derived from an EMBL/GenBank/DDBJ whole genome shotgun (WGS) entry which is preliminary data.</text>
</comment>
<feature type="transmembrane region" description="Helical" evidence="2">
    <location>
        <begin position="65"/>
        <end position="85"/>
    </location>
</feature>
<feature type="transmembrane region" description="Helical" evidence="2">
    <location>
        <begin position="34"/>
        <end position="53"/>
    </location>
</feature>
<evidence type="ECO:0000256" key="2">
    <source>
        <dbReference type="SAM" id="Phobius"/>
    </source>
</evidence>
<organism evidence="3 4">
    <name type="scientific">Streptomyces hygroscopicus</name>
    <dbReference type="NCBI Taxonomy" id="1912"/>
    <lineage>
        <taxon>Bacteria</taxon>
        <taxon>Bacillati</taxon>
        <taxon>Actinomycetota</taxon>
        <taxon>Actinomycetes</taxon>
        <taxon>Kitasatosporales</taxon>
        <taxon>Streptomycetaceae</taxon>
        <taxon>Streptomyces</taxon>
        <taxon>Streptomyces violaceusniger group</taxon>
    </lineage>
</organism>
<keyword evidence="2" id="KW-1133">Transmembrane helix</keyword>
<dbReference type="InterPro" id="IPR006750">
    <property type="entry name" value="YdcZ"/>
</dbReference>
<dbReference type="Pfam" id="PF04657">
    <property type="entry name" value="DMT_YdcZ"/>
    <property type="match status" value="2"/>
</dbReference>
<feature type="transmembrane region" description="Helical" evidence="2">
    <location>
        <begin position="290"/>
        <end position="310"/>
    </location>
</feature>
<evidence type="ECO:0000313" key="4">
    <source>
        <dbReference type="Proteomes" id="UP001054854"/>
    </source>
</evidence>
<feature type="region of interest" description="Disordered" evidence="1">
    <location>
        <begin position="1"/>
        <end position="30"/>
    </location>
</feature>
<protein>
    <submittedName>
        <fullName evidence="3">Membrane protein</fullName>
    </submittedName>
</protein>
<sequence length="356" mass="36100">MSTPTAPAGSGRRPHASGPQDGGRSRPDTTRRGSLLVIAAVAVGMVVPVQARLNGELSHRLDDGIAAATISFSGGLVLMTLTAVFSPRLRAALRALGSATRNRRLPRRYLLAGVLGGTFALAQSTAALVTGIAVFTVSAIAGQTLGGLSVDARGIGGGPRQRPGGPRLLGAAVILVAAVVSALPRFADTPAPATILLPALAAVAAGFLLGLQQALNGASTAASGSALAATWLNFLVGAVFLATAWGVKALIQGRTGQALPTDWWVYLGGLCGVCFIGASAFLVRRIGVLLLSMASIAGQLTCSITLDFIVPSGNHLPSPLTVLGALLTFPAVWVASRRSHGSTPHSGGTRAHRVRT</sequence>
<feature type="transmembrane region" description="Helical" evidence="2">
    <location>
        <begin position="316"/>
        <end position="335"/>
    </location>
</feature>
<dbReference type="PANTHER" id="PTHR34821:SF2">
    <property type="entry name" value="INNER MEMBRANE PROTEIN YDCZ"/>
    <property type="match status" value="1"/>
</dbReference>
<name>A0ABQ3UEA0_STRHY</name>
<proteinExistence type="predicted"/>
<dbReference type="EMBL" id="BNEK01000005">
    <property type="protein sequence ID" value="GHJ33925.1"/>
    <property type="molecule type" value="Genomic_DNA"/>
</dbReference>
<evidence type="ECO:0000313" key="3">
    <source>
        <dbReference type="EMBL" id="GHJ33925.1"/>
    </source>
</evidence>
<feature type="transmembrane region" description="Helical" evidence="2">
    <location>
        <begin position="193"/>
        <end position="211"/>
    </location>
</feature>
<feature type="transmembrane region" description="Helical" evidence="2">
    <location>
        <begin position="105"/>
        <end position="122"/>
    </location>
</feature>
<keyword evidence="2" id="KW-0812">Transmembrane</keyword>
<evidence type="ECO:0000256" key="1">
    <source>
        <dbReference type="SAM" id="MobiDB-lite"/>
    </source>
</evidence>
<reference evidence="3" key="1">
    <citation type="submission" date="2024-05" db="EMBL/GenBank/DDBJ databases">
        <title>Whole genome shotgun sequence of Streptomyces hygroscopicus NBRC 113678.</title>
        <authorList>
            <person name="Komaki H."/>
            <person name="Tamura T."/>
        </authorList>
    </citation>
    <scope>NUCLEOTIDE SEQUENCE</scope>
    <source>
        <strain evidence="3">N11-34</strain>
    </source>
</reference>
<feature type="transmembrane region" description="Helical" evidence="2">
    <location>
        <begin position="263"/>
        <end position="283"/>
    </location>
</feature>